<gene>
    <name evidence="3" type="ORF">S03H2_47241</name>
</gene>
<dbReference type="Gene3D" id="1.25.40.10">
    <property type="entry name" value="Tetratricopeptide repeat domain"/>
    <property type="match status" value="2"/>
</dbReference>
<dbReference type="PROSITE" id="PS50005">
    <property type="entry name" value="TPR"/>
    <property type="match status" value="2"/>
</dbReference>
<dbReference type="EMBL" id="BARU01029726">
    <property type="protein sequence ID" value="GAH70220.1"/>
    <property type="molecule type" value="Genomic_DNA"/>
</dbReference>
<dbReference type="SMART" id="SM00028">
    <property type="entry name" value="TPR"/>
    <property type="match status" value="3"/>
</dbReference>
<dbReference type="Pfam" id="PF14559">
    <property type="entry name" value="TPR_19"/>
    <property type="match status" value="1"/>
</dbReference>
<evidence type="ECO:0000256" key="1">
    <source>
        <dbReference type="ARBA" id="ARBA00022737"/>
    </source>
</evidence>
<keyword evidence="1" id="KW-0677">Repeat</keyword>
<evidence type="ECO:0000313" key="3">
    <source>
        <dbReference type="EMBL" id="GAH70220.1"/>
    </source>
</evidence>
<reference evidence="3" key="1">
    <citation type="journal article" date="2014" name="Front. Microbiol.">
        <title>High frequency of phylogenetically diverse reductive dehalogenase-homologous genes in deep subseafloor sedimentary metagenomes.</title>
        <authorList>
            <person name="Kawai M."/>
            <person name="Futagami T."/>
            <person name="Toyoda A."/>
            <person name="Takaki Y."/>
            <person name="Nishi S."/>
            <person name="Hori S."/>
            <person name="Arai W."/>
            <person name="Tsubouchi T."/>
            <person name="Morono Y."/>
            <person name="Uchiyama I."/>
            <person name="Ito T."/>
            <person name="Fujiyama A."/>
            <person name="Inagaki F."/>
            <person name="Takami H."/>
        </authorList>
    </citation>
    <scope>NUCLEOTIDE SEQUENCE</scope>
    <source>
        <strain evidence="3">Expedition CK06-06</strain>
    </source>
</reference>
<dbReference type="InterPro" id="IPR051685">
    <property type="entry name" value="Ycf3/AcsC/BcsC/TPR_MFPF"/>
</dbReference>
<keyword evidence="2" id="KW-0802">TPR repeat</keyword>
<dbReference type="PANTHER" id="PTHR44943">
    <property type="entry name" value="CELLULOSE SYNTHASE OPERON PROTEIN C"/>
    <property type="match status" value="1"/>
</dbReference>
<evidence type="ECO:0000256" key="2">
    <source>
        <dbReference type="ARBA" id="ARBA00022803"/>
    </source>
</evidence>
<protein>
    <submittedName>
        <fullName evidence="3">Uncharacterized protein</fullName>
    </submittedName>
</protein>
<accession>X1ILT8</accession>
<name>X1ILT8_9ZZZZ</name>
<dbReference type="AlphaFoldDB" id="X1ILT8"/>
<comment type="caution">
    <text evidence="3">The sequence shown here is derived from an EMBL/GenBank/DDBJ whole genome shotgun (WGS) entry which is preliminary data.</text>
</comment>
<dbReference type="SUPFAM" id="SSF48452">
    <property type="entry name" value="TPR-like"/>
    <property type="match status" value="1"/>
</dbReference>
<dbReference type="InterPro" id="IPR019734">
    <property type="entry name" value="TPR_rpt"/>
</dbReference>
<sequence>AHMKETPPEYAEASEAYGMAIEACPETDPNKPKYLLEWGDVLLQWAEKDERLRQSERLERFLLAQRQYRKALDYDPNLVEAYTRLLDMADRMRRIEDIISICDKLMELTPEDHSIRYRWNMARASLVPGQPETLDPVIKEFRDLVEIAPKEEKYWLVLGGFLHTYDRKKEAEQAYKDALAANPDSVSIRVAYAYYLQRLDRRDEALPILAKVISLQPKKVDGYLVLAKFKIQDGKTDEAVQALNNAVEADPVDFQAYALLARISAS</sequence>
<dbReference type="PANTHER" id="PTHR44943:SF8">
    <property type="entry name" value="TPR REPEAT-CONTAINING PROTEIN MJ0263"/>
    <property type="match status" value="1"/>
</dbReference>
<organism evidence="3">
    <name type="scientific">marine sediment metagenome</name>
    <dbReference type="NCBI Taxonomy" id="412755"/>
    <lineage>
        <taxon>unclassified sequences</taxon>
        <taxon>metagenomes</taxon>
        <taxon>ecological metagenomes</taxon>
    </lineage>
</organism>
<feature type="non-terminal residue" evidence="3">
    <location>
        <position position="1"/>
    </location>
</feature>
<dbReference type="InterPro" id="IPR011990">
    <property type="entry name" value="TPR-like_helical_dom_sf"/>
</dbReference>
<proteinExistence type="predicted"/>
<feature type="non-terminal residue" evidence="3">
    <location>
        <position position="266"/>
    </location>
</feature>